<sequence length="152" mass="17509">MQDQAVSDMLNSSRTYKLIRIVTWSVGITSLAIFYVWFEYLRPSTVADLNQGMVESSFNPFVWAKGRADYSTTNPRQALYIDVLRNHIATGLSVEQVEAKLGLPDSTSQPRQHNYLLSFDINTGIYQYLVIQFDANQKVVLYYRYEVNHAIK</sequence>
<evidence type="ECO:0000313" key="3">
    <source>
        <dbReference type="Proteomes" id="UP000019276"/>
    </source>
</evidence>
<reference evidence="2 3" key="1">
    <citation type="journal article" date="2014" name="Genome Announc.">
        <title>Draft Genome Sequence of the Agar-Degrading Bacterium Catenovulum sp. Strain DS-2, Isolated from Intestines of Haliotis diversicolor.</title>
        <authorList>
            <person name="Shan D."/>
            <person name="Li X."/>
            <person name="Gu Z."/>
            <person name="Wei G."/>
            <person name="Gao Z."/>
            <person name="Shao Z."/>
        </authorList>
    </citation>
    <scope>NUCLEOTIDE SEQUENCE [LARGE SCALE GENOMIC DNA]</scope>
    <source>
        <strain evidence="2 3">DS-2</strain>
    </source>
</reference>
<keyword evidence="1" id="KW-0812">Transmembrane</keyword>
<keyword evidence="1" id="KW-1133">Transmembrane helix</keyword>
<dbReference type="eggNOG" id="ENOG5034062">
    <property type="taxonomic scope" value="Bacteria"/>
</dbReference>
<organism evidence="2 3">
    <name type="scientific">Catenovulum agarivorans DS-2</name>
    <dbReference type="NCBI Taxonomy" id="1328313"/>
    <lineage>
        <taxon>Bacteria</taxon>
        <taxon>Pseudomonadati</taxon>
        <taxon>Pseudomonadota</taxon>
        <taxon>Gammaproteobacteria</taxon>
        <taxon>Alteromonadales</taxon>
        <taxon>Alteromonadaceae</taxon>
        <taxon>Catenovulum</taxon>
    </lineage>
</organism>
<evidence type="ECO:0000256" key="1">
    <source>
        <dbReference type="SAM" id="Phobius"/>
    </source>
</evidence>
<dbReference type="STRING" id="1328313.DS2_10572"/>
<gene>
    <name evidence="2" type="ORF">DS2_10572</name>
</gene>
<keyword evidence="3" id="KW-1185">Reference proteome</keyword>
<accession>W7QAN4</accession>
<comment type="caution">
    <text evidence="2">The sequence shown here is derived from an EMBL/GenBank/DDBJ whole genome shotgun (WGS) entry which is preliminary data.</text>
</comment>
<dbReference type="Proteomes" id="UP000019276">
    <property type="component" value="Unassembled WGS sequence"/>
</dbReference>
<proteinExistence type="predicted"/>
<evidence type="ECO:0000313" key="2">
    <source>
        <dbReference type="EMBL" id="EWH09884.1"/>
    </source>
</evidence>
<dbReference type="RefSeq" id="WP_235188583.1">
    <property type="nucleotide sequence ID" value="NZ_ARZY01000018.1"/>
</dbReference>
<dbReference type="EMBL" id="ARZY01000018">
    <property type="protein sequence ID" value="EWH09884.1"/>
    <property type="molecule type" value="Genomic_DNA"/>
</dbReference>
<protein>
    <submittedName>
        <fullName evidence="2">Uncharacterized protein</fullName>
    </submittedName>
</protein>
<name>W7QAN4_9ALTE</name>
<dbReference type="AlphaFoldDB" id="W7QAN4"/>
<feature type="transmembrane region" description="Helical" evidence="1">
    <location>
        <begin position="21"/>
        <end position="38"/>
    </location>
</feature>
<keyword evidence="1" id="KW-0472">Membrane</keyword>